<evidence type="ECO:0000313" key="2">
    <source>
        <dbReference type="EMBL" id="MFC0263269.1"/>
    </source>
</evidence>
<accession>A0ABV6FTR1</accession>
<comment type="caution">
    <text evidence="2">The sequence shown here is derived from an EMBL/GenBank/DDBJ whole genome shotgun (WGS) entry which is preliminary data.</text>
</comment>
<name>A0ABV6FTR1_9BACT</name>
<dbReference type="InterPro" id="IPR000305">
    <property type="entry name" value="GIY-YIG_endonuc"/>
</dbReference>
<gene>
    <name evidence="2" type="ORF">ACFFIP_11300</name>
</gene>
<protein>
    <submittedName>
        <fullName evidence="2">GIY-YIG nuclease family protein</fullName>
    </submittedName>
</protein>
<organism evidence="2 3">
    <name type="scientific">Fontibacter flavus</name>
    <dbReference type="NCBI Taxonomy" id="654838"/>
    <lineage>
        <taxon>Bacteria</taxon>
        <taxon>Pseudomonadati</taxon>
        <taxon>Bacteroidota</taxon>
        <taxon>Cytophagia</taxon>
        <taxon>Cytophagales</taxon>
        <taxon>Cyclobacteriaceae</taxon>
        <taxon>Fontibacter</taxon>
    </lineage>
</organism>
<dbReference type="EMBL" id="JBHLWI010000030">
    <property type="protein sequence ID" value="MFC0263269.1"/>
    <property type="molecule type" value="Genomic_DNA"/>
</dbReference>
<reference evidence="2 3" key="1">
    <citation type="submission" date="2024-09" db="EMBL/GenBank/DDBJ databases">
        <authorList>
            <person name="Sun Q."/>
            <person name="Mori K."/>
        </authorList>
    </citation>
    <scope>NUCLEOTIDE SEQUENCE [LARGE SCALE GENOMIC DNA]</scope>
    <source>
        <strain evidence="2 3">CCM 7650</strain>
    </source>
</reference>
<dbReference type="Proteomes" id="UP001589797">
    <property type="component" value="Unassembled WGS sequence"/>
</dbReference>
<feature type="domain" description="GIY-YIG" evidence="1">
    <location>
        <begin position="1"/>
        <end position="59"/>
    </location>
</feature>
<sequence>MSYFVYIIESEIDGTFYIGISSDPKRRLEKHNLPHKGFTSRKRPWKLVRQGILCEIKRC</sequence>
<evidence type="ECO:0000259" key="1">
    <source>
        <dbReference type="PROSITE" id="PS50164"/>
    </source>
</evidence>
<evidence type="ECO:0000313" key="3">
    <source>
        <dbReference type="Proteomes" id="UP001589797"/>
    </source>
</evidence>
<dbReference type="PROSITE" id="PS50164">
    <property type="entry name" value="GIY_YIG"/>
    <property type="match status" value="1"/>
</dbReference>
<keyword evidence="3" id="KW-1185">Reference proteome</keyword>
<dbReference type="Gene3D" id="3.40.1440.10">
    <property type="entry name" value="GIY-YIG endonuclease"/>
    <property type="match status" value="1"/>
</dbReference>
<dbReference type="SUPFAM" id="SSF82771">
    <property type="entry name" value="GIY-YIG endonuclease"/>
    <property type="match status" value="1"/>
</dbReference>
<dbReference type="RefSeq" id="WP_382387753.1">
    <property type="nucleotide sequence ID" value="NZ_JBHLWI010000030.1"/>
</dbReference>
<dbReference type="InterPro" id="IPR035901">
    <property type="entry name" value="GIY-YIG_endonuc_sf"/>
</dbReference>
<dbReference type="Pfam" id="PF01541">
    <property type="entry name" value="GIY-YIG"/>
    <property type="match status" value="1"/>
</dbReference>
<proteinExistence type="predicted"/>